<proteinExistence type="inferred from homology"/>
<dbReference type="Pfam" id="PF02458">
    <property type="entry name" value="Transferase"/>
    <property type="match status" value="1"/>
</dbReference>
<accession>A0A803MGR8</accession>
<reference evidence="3" key="1">
    <citation type="journal article" date="2017" name="Nature">
        <title>The genome of Chenopodium quinoa.</title>
        <authorList>
            <person name="Jarvis D.E."/>
            <person name="Ho Y.S."/>
            <person name="Lightfoot D.J."/>
            <person name="Schmoeckel S.M."/>
            <person name="Li B."/>
            <person name="Borm T.J.A."/>
            <person name="Ohyanagi H."/>
            <person name="Mineta K."/>
            <person name="Michell C.T."/>
            <person name="Saber N."/>
            <person name="Kharbatia N.M."/>
            <person name="Rupper R.R."/>
            <person name="Sharp A.R."/>
            <person name="Dally N."/>
            <person name="Boughton B.A."/>
            <person name="Woo Y.H."/>
            <person name="Gao G."/>
            <person name="Schijlen E.G.W.M."/>
            <person name="Guo X."/>
            <person name="Momin A.A."/>
            <person name="Negrao S."/>
            <person name="Al-Babili S."/>
            <person name="Gehring C."/>
            <person name="Roessner U."/>
            <person name="Jung C."/>
            <person name="Murphy K."/>
            <person name="Arold S.T."/>
            <person name="Gojobori T."/>
            <person name="van der Linden C.G."/>
            <person name="van Loo E.N."/>
            <person name="Jellen E.N."/>
            <person name="Maughan P.J."/>
            <person name="Tester M."/>
        </authorList>
    </citation>
    <scope>NUCLEOTIDE SEQUENCE [LARGE SCALE GENOMIC DNA]</scope>
    <source>
        <strain evidence="3">cv. PI 614886</strain>
    </source>
</reference>
<sequence length="453" mass="50359">MALMAQDTTPLVLNVSRGEPELVCPAEPTPQELKPLSDIDDQEGLRFQMPGIMFYRADPSMEGKDPVKVVKDALAKALVFFYPYAGRLVEGPKRKLIVDCNGEGVPFIEAEADATLEDFGDEIHPPFPLEDLLYDIPGTDGMLGTPLLIVQVTRLRCGGFIVAIRGNHVIADGTGVMQLMNAVGELARGFTTPSVPPVWDRERLTAKEPTNVTFPHPEYDQHEEVDHHHSDHDQAANLVQQSFLFGPTELAALRRNVPPHIKQFSSFNILSASLWRCRTIALGLDPEEEVRLLFAVNARNKFNPPLAKGYYGNACAFPAVCARAGDICNNDMAYILDLIRSTKKEVNEEYMRSIMNLMVTNDRPEFSVRQTYVVSDLRHLGFADVDFGWGKPVYGGPASNGSVPDASFFITFKNKKGDNMIMVPISLPPTAMDVFIKELRGMIDIYPSTFNHF</sequence>
<keyword evidence="4" id="KW-1185">Reference proteome</keyword>
<dbReference type="AlphaFoldDB" id="A0A803MGR8"/>
<gene>
    <name evidence="3" type="primary">LOC110730885</name>
</gene>
<dbReference type="OrthoDB" id="1483986at2759"/>
<dbReference type="GeneID" id="110730885"/>
<evidence type="ECO:0000313" key="3">
    <source>
        <dbReference type="EnsemblPlants" id="AUR62029170-RA:cds"/>
    </source>
</evidence>
<evidence type="ECO:0008006" key="5">
    <source>
        <dbReference type="Google" id="ProtNLM"/>
    </source>
</evidence>
<organism evidence="3 4">
    <name type="scientific">Chenopodium quinoa</name>
    <name type="common">Quinoa</name>
    <dbReference type="NCBI Taxonomy" id="63459"/>
    <lineage>
        <taxon>Eukaryota</taxon>
        <taxon>Viridiplantae</taxon>
        <taxon>Streptophyta</taxon>
        <taxon>Embryophyta</taxon>
        <taxon>Tracheophyta</taxon>
        <taxon>Spermatophyta</taxon>
        <taxon>Magnoliopsida</taxon>
        <taxon>eudicotyledons</taxon>
        <taxon>Gunneridae</taxon>
        <taxon>Pentapetalae</taxon>
        <taxon>Caryophyllales</taxon>
        <taxon>Chenopodiaceae</taxon>
        <taxon>Chenopodioideae</taxon>
        <taxon>Atripliceae</taxon>
        <taxon>Chenopodium</taxon>
    </lineage>
</organism>
<dbReference type="PANTHER" id="PTHR31147">
    <property type="entry name" value="ACYL TRANSFERASE 4"/>
    <property type="match status" value="1"/>
</dbReference>
<dbReference type="PANTHER" id="PTHR31147:SF66">
    <property type="entry name" value="OS05G0315700 PROTEIN"/>
    <property type="match status" value="1"/>
</dbReference>
<dbReference type="OMA" id="MPPVWER"/>
<keyword evidence="2" id="KW-0808">Transferase</keyword>
<dbReference type="RefSeq" id="XP_021766404.1">
    <property type="nucleotide sequence ID" value="XM_021910712.1"/>
</dbReference>
<evidence type="ECO:0000313" key="4">
    <source>
        <dbReference type="Proteomes" id="UP000596660"/>
    </source>
</evidence>
<dbReference type="Gramene" id="AUR62029170-RA">
    <property type="protein sequence ID" value="AUR62029170-RA:cds"/>
    <property type="gene ID" value="AUR62029170"/>
</dbReference>
<dbReference type="InterPro" id="IPR050898">
    <property type="entry name" value="Plant_acyltransferase"/>
</dbReference>
<comment type="similarity">
    <text evidence="1">Belongs to the plant acyltransferase family.</text>
</comment>
<dbReference type="InterPro" id="IPR023213">
    <property type="entry name" value="CAT-like_dom_sf"/>
</dbReference>
<evidence type="ECO:0000256" key="1">
    <source>
        <dbReference type="ARBA" id="ARBA00009861"/>
    </source>
</evidence>
<evidence type="ECO:0000256" key="2">
    <source>
        <dbReference type="ARBA" id="ARBA00022679"/>
    </source>
</evidence>
<reference evidence="3" key="2">
    <citation type="submission" date="2021-03" db="UniProtKB">
        <authorList>
            <consortium name="EnsemblPlants"/>
        </authorList>
    </citation>
    <scope>IDENTIFICATION</scope>
</reference>
<dbReference type="KEGG" id="cqi:110730885"/>
<dbReference type="EnsemblPlants" id="AUR62029170-RA">
    <property type="protein sequence ID" value="AUR62029170-RA:cds"/>
    <property type="gene ID" value="AUR62029170"/>
</dbReference>
<dbReference type="GO" id="GO:0016740">
    <property type="term" value="F:transferase activity"/>
    <property type="evidence" value="ECO:0007669"/>
    <property type="project" value="UniProtKB-KW"/>
</dbReference>
<dbReference type="Gene3D" id="3.30.559.10">
    <property type="entry name" value="Chloramphenicol acetyltransferase-like domain"/>
    <property type="match status" value="2"/>
</dbReference>
<name>A0A803MGR8_CHEQI</name>
<dbReference type="Proteomes" id="UP000596660">
    <property type="component" value="Unplaced"/>
</dbReference>
<protein>
    <recommendedName>
        <fullName evidence="5">Benzyl alcohol O-benzoyltransferase</fullName>
    </recommendedName>
</protein>